<evidence type="ECO:0000313" key="1">
    <source>
        <dbReference type="EMBL" id="AEV73131.1"/>
    </source>
</evidence>
<sequence length="50" mass="5636">MQVLDARDPHSGQTAIVQRVTFDAGELLLDVRFEDGGTGTYWADQVLMRR</sequence>
<dbReference type="STRING" id="710685.MycrhN_2546"/>
<gene>
    <name evidence="1" type="ordered locus">MycrhN_2546</name>
</gene>
<dbReference type="EMBL" id="CP003169">
    <property type="protein sequence ID" value="AEV73131.1"/>
    <property type="molecule type" value="Genomic_DNA"/>
</dbReference>
<dbReference type="PATRIC" id="fig|710685.3.peg.2542"/>
<protein>
    <submittedName>
        <fullName evidence="1">Uncharacterized protein</fullName>
    </submittedName>
</protein>
<evidence type="ECO:0000313" key="2">
    <source>
        <dbReference type="Proteomes" id="UP000005442"/>
    </source>
</evidence>
<proteinExistence type="predicted"/>
<dbReference type="Proteomes" id="UP000005442">
    <property type="component" value="Chromosome"/>
</dbReference>
<name>G8RX83_MYCRN</name>
<organism evidence="1 2">
    <name type="scientific">Mycolicibacterium rhodesiae (strain NBB3)</name>
    <name type="common">Mycobacterium rhodesiae</name>
    <dbReference type="NCBI Taxonomy" id="710685"/>
    <lineage>
        <taxon>Bacteria</taxon>
        <taxon>Bacillati</taxon>
        <taxon>Actinomycetota</taxon>
        <taxon>Actinomycetes</taxon>
        <taxon>Mycobacteriales</taxon>
        <taxon>Mycobacteriaceae</taxon>
        <taxon>Mycolicibacterium</taxon>
    </lineage>
</organism>
<accession>G8RX83</accession>
<dbReference type="HOGENOM" id="CLU_3120092_0_0_11"/>
<keyword evidence="2" id="KW-1185">Reference proteome</keyword>
<dbReference type="AlphaFoldDB" id="G8RX83"/>
<reference evidence="1 2" key="1">
    <citation type="submission" date="2011-12" db="EMBL/GenBank/DDBJ databases">
        <title>Complete sequence of Mycobacterium rhodesiae NBB3.</title>
        <authorList>
            <consortium name="US DOE Joint Genome Institute"/>
            <person name="Lucas S."/>
            <person name="Han J."/>
            <person name="Lapidus A."/>
            <person name="Cheng J.-F."/>
            <person name="Goodwin L."/>
            <person name="Pitluck S."/>
            <person name="Peters L."/>
            <person name="Mikhailova N."/>
            <person name="Gu W."/>
            <person name="Detter J.C."/>
            <person name="Han C."/>
            <person name="Tapia R."/>
            <person name="Land M."/>
            <person name="Hauser L."/>
            <person name="Kyrpides N."/>
            <person name="Ivanova N."/>
            <person name="Pagani I."/>
            <person name="Mattes T."/>
            <person name="Holmes A."/>
            <person name="Rutledge P."/>
            <person name="Paulsen I."/>
            <person name="Coleman N."/>
            <person name="Woyke T."/>
        </authorList>
    </citation>
    <scope>NUCLEOTIDE SEQUENCE [LARGE SCALE GENOMIC DNA]</scope>
    <source>
        <strain evidence="1 2">NBB3</strain>
    </source>
</reference>
<dbReference type="RefSeq" id="WP_014210941.1">
    <property type="nucleotide sequence ID" value="NC_016604.1"/>
</dbReference>
<dbReference type="KEGG" id="mrh:MycrhN_2546"/>